<dbReference type="OrthoDB" id="10251412at2759"/>
<keyword evidence="9" id="KW-0496">Mitochondrion</keyword>
<dbReference type="RefSeq" id="XP_033656519.1">
    <property type="nucleotide sequence ID" value="XM_033795323.1"/>
</dbReference>
<dbReference type="InterPro" id="IPR027417">
    <property type="entry name" value="P-loop_NTPase"/>
</dbReference>
<dbReference type="Gene3D" id="3.40.50.300">
    <property type="entry name" value="P-loop containing nucleotide triphosphate hydrolases"/>
    <property type="match status" value="1"/>
</dbReference>
<dbReference type="GO" id="GO:0005524">
    <property type="term" value="F:ATP binding"/>
    <property type="evidence" value="ECO:0007669"/>
    <property type="project" value="UniProtKB-KW"/>
</dbReference>
<keyword evidence="7 12" id="KW-0067">ATP-binding</keyword>
<dbReference type="GeneID" id="54548498"/>
<keyword evidence="3" id="KW-0812">Transmembrane</keyword>
<evidence type="ECO:0000259" key="14">
    <source>
        <dbReference type="SMART" id="SM01024"/>
    </source>
</evidence>
<organism evidence="15 16">
    <name type="scientific">Westerdykella ornata</name>
    <dbReference type="NCBI Taxonomy" id="318751"/>
    <lineage>
        <taxon>Eukaryota</taxon>
        <taxon>Fungi</taxon>
        <taxon>Dikarya</taxon>
        <taxon>Ascomycota</taxon>
        <taxon>Pezizomycotina</taxon>
        <taxon>Dothideomycetes</taxon>
        <taxon>Pleosporomycetidae</taxon>
        <taxon>Pleosporales</taxon>
        <taxon>Sporormiaceae</taxon>
        <taxon>Westerdykella</taxon>
    </lineage>
</organism>
<evidence type="ECO:0000256" key="2">
    <source>
        <dbReference type="ARBA" id="ARBA00007448"/>
    </source>
</evidence>
<dbReference type="SMART" id="SM00382">
    <property type="entry name" value="AAA"/>
    <property type="match status" value="1"/>
</dbReference>
<dbReference type="Pfam" id="PF25426">
    <property type="entry name" value="AAA_lid_BCS1"/>
    <property type="match status" value="1"/>
</dbReference>
<evidence type="ECO:0000256" key="8">
    <source>
        <dbReference type="ARBA" id="ARBA00022989"/>
    </source>
</evidence>
<comment type="subcellular location">
    <subcellularLocation>
        <location evidence="1">Mitochondrion inner membrane</location>
        <topology evidence="1">Single-pass membrane protein</topology>
    </subcellularLocation>
</comment>
<keyword evidence="10" id="KW-0472">Membrane</keyword>
<sequence length="489" mass="54821">MASLSNASATHNQSFLLDQLPLLDLFFPGLGPATSPAWSLLTGGPSVYSRALCIGGLLLLFGKYASEYLGTLLETYFLSKIEVPYTDEAYDMLILWVCSQPFARSARNSLVTIDLKSPLEPGSYAKKKSLHYSPCNGRSYFWHKGRLFVFNRQRTLGEFGGTREEASLLCFGRNPAALRELLDECRRHYLESVENKTCVFEHQEDMWKASRSMAKRDMSTVIINRELKETLLGDVTEFLDPKTRAWYSKRGLPYQRGYLLHGPPGTGKSSLCLSIAGHFDLDVYVLTLPSLNDRLLKALFAELPQHCIVLLEDVDATAVHRKADGSADPSQSVGPNGSTDKKVSLSTLLNVLDGLASSYGRLLIMTTNYIERLDPALIRPGRVDMKAELYLADEDMINQLFHFVYNHPSKTNIPDSEGILHQPGQEGFVEDCELLHLGQEFVTKVPKLEFSPAEILSFLLANKHSPRHAIANVAAWMDKLREERMRGRN</sequence>
<dbReference type="GO" id="GO:0016887">
    <property type="term" value="F:ATP hydrolysis activity"/>
    <property type="evidence" value="ECO:0007669"/>
    <property type="project" value="InterPro"/>
</dbReference>
<dbReference type="InterPro" id="IPR050747">
    <property type="entry name" value="Mitochondrial_chaperone_BCS1"/>
</dbReference>
<dbReference type="InterPro" id="IPR057495">
    <property type="entry name" value="AAA_lid_BCS1"/>
</dbReference>
<evidence type="ECO:0000256" key="1">
    <source>
        <dbReference type="ARBA" id="ARBA00004434"/>
    </source>
</evidence>
<keyword evidence="4 12" id="KW-0547">Nucleotide-binding</keyword>
<evidence type="ECO:0000256" key="10">
    <source>
        <dbReference type="ARBA" id="ARBA00023136"/>
    </source>
</evidence>
<dbReference type="Proteomes" id="UP000800097">
    <property type="component" value="Unassembled WGS sequence"/>
</dbReference>
<accession>A0A6A6JQQ9</accession>
<keyword evidence="6 15" id="KW-0378">Hydrolase</keyword>
<feature type="domain" description="AAA+ ATPase" evidence="13">
    <location>
        <begin position="254"/>
        <end position="393"/>
    </location>
</feature>
<evidence type="ECO:0000256" key="12">
    <source>
        <dbReference type="RuleBase" id="RU003651"/>
    </source>
</evidence>
<dbReference type="InterPro" id="IPR014851">
    <property type="entry name" value="BCS1_N"/>
</dbReference>
<comment type="catalytic activity">
    <reaction evidence="11">
        <text>ATP + H2O = ADP + phosphate + H(+)</text>
        <dbReference type="Rhea" id="RHEA:13065"/>
        <dbReference type="ChEBI" id="CHEBI:15377"/>
        <dbReference type="ChEBI" id="CHEBI:15378"/>
        <dbReference type="ChEBI" id="CHEBI:30616"/>
        <dbReference type="ChEBI" id="CHEBI:43474"/>
        <dbReference type="ChEBI" id="CHEBI:456216"/>
    </reaction>
    <physiologicalReaction direction="left-to-right" evidence="11">
        <dbReference type="Rhea" id="RHEA:13066"/>
    </physiologicalReaction>
</comment>
<dbReference type="AlphaFoldDB" id="A0A6A6JQQ9"/>
<gene>
    <name evidence="15" type="ORF">EI97DRAFT_371990</name>
</gene>
<dbReference type="InterPro" id="IPR003959">
    <property type="entry name" value="ATPase_AAA_core"/>
</dbReference>
<dbReference type="PANTHER" id="PTHR23070">
    <property type="entry name" value="BCS1 AAA-TYPE ATPASE"/>
    <property type="match status" value="1"/>
</dbReference>
<dbReference type="Pfam" id="PF00004">
    <property type="entry name" value="AAA"/>
    <property type="match status" value="1"/>
</dbReference>
<evidence type="ECO:0000256" key="7">
    <source>
        <dbReference type="ARBA" id="ARBA00022840"/>
    </source>
</evidence>
<evidence type="ECO:0000259" key="13">
    <source>
        <dbReference type="SMART" id="SM00382"/>
    </source>
</evidence>
<dbReference type="InterPro" id="IPR003960">
    <property type="entry name" value="ATPase_AAA_CS"/>
</dbReference>
<dbReference type="InterPro" id="IPR003593">
    <property type="entry name" value="AAA+_ATPase"/>
</dbReference>
<evidence type="ECO:0000256" key="4">
    <source>
        <dbReference type="ARBA" id="ARBA00022741"/>
    </source>
</evidence>
<keyword evidence="16" id="KW-1185">Reference proteome</keyword>
<proteinExistence type="inferred from homology"/>
<dbReference type="SUPFAM" id="SSF52540">
    <property type="entry name" value="P-loop containing nucleoside triphosphate hydrolases"/>
    <property type="match status" value="1"/>
</dbReference>
<reference evidence="15" key="1">
    <citation type="journal article" date="2020" name="Stud. Mycol.">
        <title>101 Dothideomycetes genomes: a test case for predicting lifestyles and emergence of pathogens.</title>
        <authorList>
            <person name="Haridas S."/>
            <person name="Albert R."/>
            <person name="Binder M."/>
            <person name="Bloem J."/>
            <person name="Labutti K."/>
            <person name="Salamov A."/>
            <person name="Andreopoulos B."/>
            <person name="Baker S."/>
            <person name="Barry K."/>
            <person name="Bills G."/>
            <person name="Bluhm B."/>
            <person name="Cannon C."/>
            <person name="Castanera R."/>
            <person name="Culley D."/>
            <person name="Daum C."/>
            <person name="Ezra D."/>
            <person name="Gonzalez J."/>
            <person name="Henrissat B."/>
            <person name="Kuo A."/>
            <person name="Liang C."/>
            <person name="Lipzen A."/>
            <person name="Lutzoni F."/>
            <person name="Magnuson J."/>
            <person name="Mondo S."/>
            <person name="Nolan M."/>
            <person name="Ohm R."/>
            <person name="Pangilinan J."/>
            <person name="Park H.-J."/>
            <person name="Ramirez L."/>
            <person name="Alfaro M."/>
            <person name="Sun H."/>
            <person name="Tritt A."/>
            <person name="Yoshinaga Y."/>
            <person name="Zwiers L.-H."/>
            <person name="Turgeon B."/>
            <person name="Goodwin S."/>
            <person name="Spatafora J."/>
            <person name="Crous P."/>
            <person name="Grigoriev I."/>
        </authorList>
    </citation>
    <scope>NUCLEOTIDE SEQUENCE</scope>
    <source>
        <strain evidence="15">CBS 379.55</strain>
    </source>
</reference>
<evidence type="ECO:0000256" key="6">
    <source>
        <dbReference type="ARBA" id="ARBA00022801"/>
    </source>
</evidence>
<evidence type="ECO:0000256" key="9">
    <source>
        <dbReference type="ARBA" id="ARBA00023128"/>
    </source>
</evidence>
<comment type="similarity">
    <text evidence="2">Belongs to the AAA ATPase family. BCS1 subfamily.</text>
</comment>
<dbReference type="SMART" id="SM01024">
    <property type="entry name" value="BCS1_N"/>
    <property type="match status" value="1"/>
</dbReference>
<dbReference type="Pfam" id="PF08740">
    <property type="entry name" value="BCS1_N"/>
    <property type="match status" value="1"/>
</dbReference>
<dbReference type="EMBL" id="ML986487">
    <property type="protein sequence ID" value="KAF2278980.1"/>
    <property type="molecule type" value="Genomic_DNA"/>
</dbReference>
<evidence type="ECO:0000256" key="11">
    <source>
        <dbReference type="ARBA" id="ARBA00048778"/>
    </source>
</evidence>
<name>A0A6A6JQQ9_WESOR</name>
<evidence type="ECO:0000313" key="15">
    <source>
        <dbReference type="EMBL" id="KAF2278980.1"/>
    </source>
</evidence>
<evidence type="ECO:0000256" key="5">
    <source>
        <dbReference type="ARBA" id="ARBA00022792"/>
    </source>
</evidence>
<evidence type="ECO:0000313" key="16">
    <source>
        <dbReference type="Proteomes" id="UP000800097"/>
    </source>
</evidence>
<keyword evidence="5" id="KW-0999">Mitochondrion inner membrane</keyword>
<protein>
    <submittedName>
        <fullName evidence="15">P-loop containing nucleoside triphosphate hydrolase protein</fullName>
    </submittedName>
</protein>
<feature type="domain" description="BCS1 N-terminal" evidence="14">
    <location>
        <begin position="52"/>
        <end position="221"/>
    </location>
</feature>
<dbReference type="GO" id="GO:0005743">
    <property type="term" value="C:mitochondrial inner membrane"/>
    <property type="evidence" value="ECO:0007669"/>
    <property type="project" value="UniProtKB-SubCell"/>
</dbReference>
<dbReference type="PROSITE" id="PS00674">
    <property type="entry name" value="AAA"/>
    <property type="match status" value="1"/>
</dbReference>
<evidence type="ECO:0000256" key="3">
    <source>
        <dbReference type="ARBA" id="ARBA00022692"/>
    </source>
</evidence>
<keyword evidence="8" id="KW-1133">Transmembrane helix</keyword>